<evidence type="ECO:0000313" key="3">
    <source>
        <dbReference type="Proteomes" id="UP000199548"/>
    </source>
</evidence>
<feature type="domain" description="TniQ" evidence="1">
    <location>
        <begin position="13"/>
        <end position="113"/>
    </location>
</feature>
<name>A0A1I3UPR2_9BURK</name>
<dbReference type="STRING" id="420953.SAMN05192543_11213"/>
<evidence type="ECO:0000259" key="1">
    <source>
        <dbReference type="Pfam" id="PF06527"/>
    </source>
</evidence>
<organism evidence="2 3">
    <name type="scientific">Paraburkholderia megapolitana</name>
    <dbReference type="NCBI Taxonomy" id="420953"/>
    <lineage>
        <taxon>Bacteria</taxon>
        <taxon>Pseudomonadati</taxon>
        <taxon>Pseudomonadota</taxon>
        <taxon>Betaproteobacteria</taxon>
        <taxon>Burkholderiales</taxon>
        <taxon>Burkholderiaceae</taxon>
        <taxon>Paraburkholderia</taxon>
    </lineage>
</organism>
<proteinExistence type="predicted"/>
<keyword evidence="3" id="KW-1185">Reference proteome</keyword>
<evidence type="ECO:0000313" key="2">
    <source>
        <dbReference type="EMBL" id="SFJ84763.1"/>
    </source>
</evidence>
<dbReference type="EMBL" id="FOQU01000012">
    <property type="protein sequence ID" value="SFJ84763.1"/>
    <property type="molecule type" value="Genomic_DNA"/>
</dbReference>
<reference evidence="2 3" key="1">
    <citation type="submission" date="2016-10" db="EMBL/GenBank/DDBJ databases">
        <authorList>
            <person name="de Groot N.N."/>
        </authorList>
    </citation>
    <scope>NUCLEOTIDE SEQUENCE [LARGE SCALE GENOMIC DNA]</scope>
    <source>
        <strain evidence="2 3">LMG 23650</strain>
    </source>
</reference>
<dbReference type="AlphaFoldDB" id="A0A1I3UPR2"/>
<accession>A0A1I3UPR2</accession>
<sequence length="503" mass="58281">MDFHFETVRPLCRPRMLPDEWVETYLFRVARANGIRRPRLREADYLRQTLVATAGSKPDGYPLWSDITLPRWSVVTRVNRIRYCPACMVESRHIRSRWRLKLFEICTIHYIRLKDDLAEPVMTRGYSDSGRHFVTEVTDEQMWEGAVCPMPGERRYVERMWSGFERSIVEDDARSAIETLPFVLLLDALFDAVVARTSGRRSLRSGIPRTADFAELVERFEYSVAPDLDGVRTLLRLIKAARHRCAALTRLRRMLMDETDRPTCLSSLPLAELRMVLLNSRRKKFVKPTRSSADSYQARREGYTSFRNARLLIGCTSDCLRHLARSEFLPGMRVVPPGQKRCTDLPLRWVEACRRWYASHATRETVMKELHIDRSVFSVLVRAGMFCSVEVGAYRFVSRNLLADLCQRMRDMSRPYPATATRLYPLFGSLLSMAGSRSTISTELLKEAFAGKFPVYRRTGAPGLSAFFVDEIALERARKLKRFDAAWRRHQTERPSQFELALQ</sequence>
<dbReference type="Proteomes" id="UP000199548">
    <property type="component" value="Unassembled WGS sequence"/>
</dbReference>
<gene>
    <name evidence="2" type="ORF">SAMN05192543_11213</name>
</gene>
<dbReference type="Pfam" id="PF06527">
    <property type="entry name" value="TniQ"/>
    <property type="match status" value="1"/>
</dbReference>
<dbReference type="InterPro" id="IPR009492">
    <property type="entry name" value="TniQ"/>
</dbReference>
<protein>
    <submittedName>
        <fullName evidence="2">TniQ protein</fullName>
    </submittedName>
</protein>